<protein>
    <submittedName>
        <fullName evidence="1">Uncharacterized protein</fullName>
    </submittedName>
</protein>
<proteinExistence type="predicted"/>
<accession>A0A0C3B5I0</accession>
<dbReference type="InParanoid" id="A0A0C3B5I0"/>
<organism evidence="1 2">
    <name type="scientific">Piloderma croceum (strain F 1598)</name>
    <dbReference type="NCBI Taxonomy" id="765440"/>
    <lineage>
        <taxon>Eukaryota</taxon>
        <taxon>Fungi</taxon>
        <taxon>Dikarya</taxon>
        <taxon>Basidiomycota</taxon>
        <taxon>Agaricomycotina</taxon>
        <taxon>Agaricomycetes</taxon>
        <taxon>Agaricomycetidae</taxon>
        <taxon>Atheliales</taxon>
        <taxon>Atheliaceae</taxon>
        <taxon>Piloderma</taxon>
    </lineage>
</organism>
<evidence type="ECO:0000313" key="2">
    <source>
        <dbReference type="Proteomes" id="UP000054166"/>
    </source>
</evidence>
<gene>
    <name evidence="1" type="ORF">PILCRDRAFT_16050</name>
</gene>
<dbReference type="HOGENOM" id="CLU_3107228_0_0_1"/>
<dbReference type="Proteomes" id="UP000054166">
    <property type="component" value="Unassembled WGS sequence"/>
</dbReference>
<keyword evidence="2" id="KW-1185">Reference proteome</keyword>
<dbReference type="AlphaFoldDB" id="A0A0C3B5I0"/>
<sequence>MTCGVATGHYYDIPVLSLYGTQFRAKGTLPSQAREGSLLALNWTATVTCHF</sequence>
<name>A0A0C3B5I0_PILCF</name>
<reference evidence="2" key="2">
    <citation type="submission" date="2015-01" db="EMBL/GenBank/DDBJ databases">
        <title>Evolutionary Origins and Diversification of the Mycorrhizal Mutualists.</title>
        <authorList>
            <consortium name="DOE Joint Genome Institute"/>
            <consortium name="Mycorrhizal Genomics Consortium"/>
            <person name="Kohler A."/>
            <person name="Kuo A."/>
            <person name="Nagy L.G."/>
            <person name="Floudas D."/>
            <person name="Copeland A."/>
            <person name="Barry K.W."/>
            <person name="Cichocki N."/>
            <person name="Veneault-Fourrey C."/>
            <person name="LaButti K."/>
            <person name="Lindquist E.A."/>
            <person name="Lipzen A."/>
            <person name="Lundell T."/>
            <person name="Morin E."/>
            <person name="Murat C."/>
            <person name="Riley R."/>
            <person name="Ohm R."/>
            <person name="Sun H."/>
            <person name="Tunlid A."/>
            <person name="Henrissat B."/>
            <person name="Grigoriev I.V."/>
            <person name="Hibbett D.S."/>
            <person name="Martin F."/>
        </authorList>
    </citation>
    <scope>NUCLEOTIDE SEQUENCE [LARGE SCALE GENOMIC DNA]</scope>
    <source>
        <strain evidence="2">F 1598</strain>
    </source>
</reference>
<reference evidence="1 2" key="1">
    <citation type="submission" date="2014-04" db="EMBL/GenBank/DDBJ databases">
        <authorList>
            <consortium name="DOE Joint Genome Institute"/>
            <person name="Kuo A."/>
            <person name="Tarkka M."/>
            <person name="Buscot F."/>
            <person name="Kohler A."/>
            <person name="Nagy L.G."/>
            <person name="Floudas D."/>
            <person name="Copeland A."/>
            <person name="Barry K.W."/>
            <person name="Cichocki N."/>
            <person name="Veneault-Fourrey C."/>
            <person name="LaButti K."/>
            <person name="Lindquist E.A."/>
            <person name="Lipzen A."/>
            <person name="Lundell T."/>
            <person name="Morin E."/>
            <person name="Murat C."/>
            <person name="Sun H."/>
            <person name="Tunlid A."/>
            <person name="Henrissat B."/>
            <person name="Grigoriev I.V."/>
            <person name="Hibbett D.S."/>
            <person name="Martin F."/>
            <person name="Nordberg H.P."/>
            <person name="Cantor M.N."/>
            <person name="Hua S.X."/>
        </authorList>
    </citation>
    <scope>NUCLEOTIDE SEQUENCE [LARGE SCALE GENOMIC DNA]</scope>
    <source>
        <strain evidence="1 2">F 1598</strain>
    </source>
</reference>
<dbReference type="EMBL" id="KN833124">
    <property type="protein sequence ID" value="KIM72537.1"/>
    <property type="molecule type" value="Genomic_DNA"/>
</dbReference>
<evidence type="ECO:0000313" key="1">
    <source>
        <dbReference type="EMBL" id="KIM72537.1"/>
    </source>
</evidence>